<gene>
    <name evidence="2" type="ORF">AAFF_G00347000</name>
</gene>
<dbReference type="PANTHER" id="PTHR47501">
    <property type="entry name" value="TRANSPOSASE-RELATED"/>
    <property type="match status" value="1"/>
</dbReference>
<feature type="compositionally biased region" description="Acidic residues" evidence="1">
    <location>
        <begin position="25"/>
        <end position="34"/>
    </location>
</feature>
<sequence length="254" mass="28249">FQVFGEDENNNAVGSDGDASQPREDGEDQDDKAEAEEVEFVDVSALLNEHDGLEFELPKHQRCACHLLNLIATVDATKATSSEAYKKVYRSTFGKCNALWNKCGRSTLAAETVEDVCSFQLLCPNATRWNSLFLAVERLLRIIKDKGDGAIRVICTDLKVPMFNPAELTFLTEYAIAMSPVAQATNILQAEANVQMGWLLPTINLLTAKLDREKLRLKYCRLLVDALQVGIKNRFGHMTEDPELIAAAILLPKF</sequence>
<organism evidence="2 3">
    <name type="scientific">Aldrovandia affinis</name>
    <dbReference type="NCBI Taxonomy" id="143900"/>
    <lineage>
        <taxon>Eukaryota</taxon>
        <taxon>Metazoa</taxon>
        <taxon>Chordata</taxon>
        <taxon>Craniata</taxon>
        <taxon>Vertebrata</taxon>
        <taxon>Euteleostomi</taxon>
        <taxon>Actinopterygii</taxon>
        <taxon>Neopterygii</taxon>
        <taxon>Teleostei</taxon>
        <taxon>Notacanthiformes</taxon>
        <taxon>Halosauridae</taxon>
        <taxon>Aldrovandia</taxon>
    </lineage>
</organism>
<evidence type="ECO:0000313" key="2">
    <source>
        <dbReference type="EMBL" id="KAJ8403832.1"/>
    </source>
</evidence>
<keyword evidence="3" id="KW-1185">Reference proteome</keyword>
<comment type="caution">
    <text evidence="2">The sequence shown here is derived from an EMBL/GenBank/DDBJ whole genome shotgun (WGS) entry which is preliminary data.</text>
</comment>
<dbReference type="Proteomes" id="UP001221898">
    <property type="component" value="Unassembled WGS sequence"/>
</dbReference>
<dbReference type="EMBL" id="JAINUG010000056">
    <property type="protein sequence ID" value="KAJ8403832.1"/>
    <property type="molecule type" value="Genomic_DNA"/>
</dbReference>
<reference evidence="2" key="1">
    <citation type="journal article" date="2023" name="Science">
        <title>Genome structures resolve the early diversification of teleost fishes.</title>
        <authorList>
            <person name="Parey E."/>
            <person name="Louis A."/>
            <person name="Montfort J."/>
            <person name="Bouchez O."/>
            <person name="Roques C."/>
            <person name="Iampietro C."/>
            <person name="Lluch J."/>
            <person name="Castinel A."/>
            <person name="Donnadieu C."/>
            <person name="Desvignes T."/>
            <person name="Floi Bucao C."/>
            <person name="Jouanno E."/>
            <person name="Wen M."/>
            <person name="Mejri S."/>
            <person name="Dirks R."/>
            <person name="Jansen H."/>
            <person name="Henkel C."/>
            <person name="Chen W.J."/>
            <person name="Zahm M."/>
            <person name="Cabau C."/>
            <person name="Klopp C."/>
            <person name="Thompson A.W."/>
            <person name="Robinson-Rechavi M."/>
            <person name="Braasch I."/>
            <person name="Lecointre G."/>
            <person name="Bobe J."/>
            <person name="Postlethwait J.H."/>
            <person name="Berthelot C."/>
            <person name="Roest Crollius H."/>
            <person name="Guiguen Y."/>
        </authorList>
    </citation>
    <scope>NUCLEOTIDE SEQUENCE</scope>
    <source>
        <strain evidence="2">NC1722</strain>
    </source>
</reference>
<evidence type="ECO:0000313" key="3">
    <source>
        <dbReference type="Proteomes" id="UP001221898"/>
    </source>
</evidence>
<feature type="non-terminal residue" evidence="2">
    <location>
        <position position="254"/>
    </location>
</feature>
<feature type="region of interest" description="Disordered" evidence="1">
    <location>
        <begin position="1"/>
        <end position="34"/>
    </location>
</feature>
<protein>
    <recommendedName>
        <fullName evidence="4">Transposase</fullName>
    </recommendedName>
</protein>
<name>A0AAD7SJK2_9TELE</name>
<dbReference type="AlphaFoldDB" id="A0AAD7SJK2"/>
<dbReference type="SUPFAM" id="SSF53098">
    <property type="entry name" value="Ribonuclease H-like"/>
    <property type="match status" value="1"/>
</dbReference>
<accession>A0AAD7SJK2</accession>
<evidence type="ECO:0000256" key="1">
    <source>
        <dbReference type="SAM" id="MobiDB-lite"/>
    </source>
</evidence>
<proteinExistence type="predicted"/>
<dbReference type="InterPro" id="IPR012337">
    <property type="entry name" value="RNaseH-like_sf"/>
</dbReference>
<evidence type="ECO:0008006" key="4">
    <source>
        <dbReference type="Google" id="ProtNLM"/>
    </source>
</evidence>
<dbReference type="PANTHER" id="PTHR47501:SF7">
    <property type="entry name" value="TRANSPOSASE"/>
    <property type="match status" value="1"/>
</dbReference>